<feature type="region of interest" description="Disordered" evidence="1">
    <location>
        <begin position="488"/>
        <end position="556"/>
    </location>
</feature>
<dbReference type="PANTHER" id="PTHR38702">
    <property type="entry name" value="CALPONIN-HOMOLOGY (CH) DOMAIN-CONTAINING PROTEIN"/>
    <property type="match status" value="1"/>
</dbReference>
<feature type="region of interest" description="Disordered" evidence="1">
    <location>
        <begin position="866"/>
        <end position="887"/>
    </location>
</feature>
<evidence type="ECO:0000313" key="3">
    <source>
        <dbReference type="Proteomes" id="UP000323386"/>
    </source>
</evidence>
<feature type="region of interest" description="Disordered" evidence="1">
    <location>
        <begin position="250"/>
        <end position="271"/>
    </location>
</feature>
<name>A0A5C3F330_9BASI</name>
<feature type="compositionally biased region" description="Low complexity" evidence="1">
    <location>
        <begin position="405"/>
        <end position="417"/>
    </location>
</feature>
<feature type="region of interest" description="Disordered" evidence="1">
    <location>
        <begin position="759"/>
        <end position="799"/>
    </location>
</feature>
<feature type="region of interest" description="Disordered" evidence="1">
    <location>
        <begin position="28"/>
        <end position="70"/>
    </location>
</feature>
<feature type="region of interest" description="Disordered" evidence="1">
    <location>
        <begin position="86"/>
        <end position="140"/>
    </location>
</feature>
<feature type="region of interest" description="Disordered" evidence="1">
    <location>
        <begin position="312"/>
        <end position="338"/>
    </location>
</feature>
<accession>A0A5C3F330</accession>
<gene>
    <name evidence="2" type="ORF">PSFLO_04211</name>
</gene>
<feature type="region of interest" description="Disordered" evidence="1">
    <location>
        <begin position="212"/>
        <end position="236"/>
    </location>
</feature>
<feature type="compositionally biased region" description="Polar residues" evidence="1">
    <location>
        <begin position="422"/>
        <end position="433"/>
    </location>
</feature>
<feature type="compositionally biased region" description="Low complexity" evidence="1">
    <location>
        <begin position="86"/>
        <end position="110"/>
    </location>
</feature>
<feature type="compositionally biased region" description="Low complexity" evidence="1">
    <location>
        <begin position="214"/>
        <end position="224"/>
    </location>
</feature>
<dbReference type="AlphaFoldDB" id="A0A5C3F330"/>
<organism evidence="2 3">
    <name type="scientific">Pseudozyma flocculosa</name>
    <dbReference type="NCBI Taxonomy" id="84751"/>
    <lineage>
        <taxon>Eukaryota</taxon>
        <taxon>Fungi</taxon>
        <taxon>Dikarya</taxon>
        <taxon>Basidiomycota</taxon>
        <taxon>Ustilaginomycotina</taxon>
        <taxon>Ustilaginomycetes</taxon>
        <taxon>Ustilaginales</taxon>
        <taxon>Ustilaginaceae</taxon>
        <taxon>Pseudozyma</taxon>
    </lineage>
</organism>
<proteinExistence type="predicted"/>
<protein>
    <recommendedName>
        <fullName evidence="4">Calponin-homology (CH) domain-containing protein</fullName>
    </recommendedName>
</protein>
<dbReference type="Proteomes" id="UP000323386">
    <property type="component" value="Unassembled WGS sequence"/>
</dbReference>
<feature type="compositionally biased region" description="Basic and acidic residues" evidence="1">
    <location>
        <begin position="759"/>
        <end position="786"/>
    </location>
</feature>
<feature type="region of interest" description="Disordered" evidence="1">
    <location>
        <begin position="381"/>
        <end position="469"/>
    </location>
</feature>
<evidence type="ECO:0000256" key="1">
    <source>
        <dbReference type="SAM" id="MobiDB-lite"/>
    </source>
</evidence>
<evidence type="ECO:0000313" key="2">
    <source>
        <dbReference type="EMBL" id="SPO38732.1"/>
    </source>
</evidence>
<dbReference type="OrthoDB" id="2534759at2759"/>
<evidence type="ECO:0008006" key="4">
    <source>
        <dbReference type="Google" id="ProtNLM"/>
    </source>
</evidence>
<feature type="compositionally biased region" description="Basic and acidic residues" evidence="1">
    <location>
        <begin position="488"/>
        <end position="505"/>
    </location>
</feature>
<sequence length="934" mass="99251">MCGPTYAAGAVVAAVAAMPTTTMVSRSISAHHPRSAAASDFLGPRPLNPRRGFAPGRSTVTPSTPHRSAAAMDGDKENIALAPHTADAAATAPTKQGAAAPPRPKAPLAAGTVSFPSTSKPGELDQDQDTDATAPEGQPRRSALFYPSSALAAKSNQKPFSRSAAKRDSVMALGSIGYLQHLYAKQGIASKTRPLTKGPMTLAIGLAGETMLASTPESPSESPTLSKASLRRGASDGQGLAEDGLVLVTSPDDQPIELPPSPKAPTSTRLPYPVVPKPVEADPEALWPMLLQDLDTTCQLWGLLNLVKRDKASPSGGRRLSIEPDSRRPSSRSSMYSTDGLDDAALETQPIDLLELINATTKTIRSVRSYLLALPPASLSGKRISENAPGSKPKDQFKRQSSFGSLSRRSSLSPLPLEKTYGSLSRRVSSPQGGSPGSTRAMPSAWQAPGSASSPSTSPADSTDVAEDPLTLVRKSALDVLSTLRELEEKHRLPPGHPDYEKAEAETASLGEESALGINLGSKDNRMPPAPGLRSLTSLANPSSLDLGLNGSPDKGSGEGYLYQTDLKLSDLGKEREFVNSYLTTVDRVLSVVQKLKPTKRPSARLALNAEAEPSPEPSGANAAPGITVDAARVGNDATDAAHDVPAWARKGEFQGGEIARVRAFLLAHLSAEDGFELLQVSTEVTQSDNVLDISKDQLLDALVDGSMLCHAYNAALRQSSRPWGFIQPKEIHDLKAAEADALEKQKMLLKKAEAEPEAFQVKDKSGKDRRGASDASFADRTETDQKSAAASPEGLKKRPGWTFRKAENLRVWAAALRLRYHIQTTSMSSLESLNQPVLPGLQPPVKLGLHPRRVYSEAAASSSSLSLASTDSGRESARPSVAGSRAGHVNQGAIEFDPKRVARKEEGWEQMLYNLVVRWVHAVASEERGEDAR</sequence>
<dbReference type="PANTHER" id="PTHR38702:SF1">
    <property type="entry name" value="CALPONIN-HOMOLOGY (CH) DOMAIN-CONTAINING PROTEIN"/>
    <property type="match status" value="1"/>
</dbReference>
<keyword evidence="3" id="KW-1185">Reference proteome</keyword>
<feature type="compositionally biased region" description="Polar residues" evidence="1">
    <location>
        <begin position="535"/>
        <end position="544"/>
    </location>
</feature>
<feature type="compositionally biased region" description="Low complexity" evidence="1">
    <location>
        <begin position="451"/>
        <end position="463"/>
    </location>
</feature>
<dbReference type="EMBL" id="OOIP01000011">
    <property type="protein sequence ID" value="SPO38732.1"/>
    <property type="molecule type" value="Genomic_DNA"/>
</dbReference>
<reference evidence="2 3" key="1">
    <citation type="submission" date="2018-03" db="EMBL/GenBank/DDBJ databases">
        <authorList>
            <person name="Guldener U."/>
        </authorList>
    </citation>
    <scope>NUCLEOTIDE SEQUENCE [LARGE SCALE GENOMIC DNA]</scope>
    <source>
        <strain evidence="2 3">DAOM196992</strain>
    </source>
</reference>